<dbReference type="OrthoDB" id="2554259at2759"/>
<proteinExistence type="predicted"/>
<feature type="region of interest" description="Disordered" evidence="1">
    <location>
        <begin position="308"/>
        <end position="341"/>
    </location>
</feature>
<feature type="region of interest" description="Disordered" evidence="1">
    <location>
        <begin position="719"/>
        <end position="739"/>
    </location>
</feature>
<feature type="compositionally biased region" description="Low complexity" evidence="1">
    <location>
        <begin position="664"/>
        <end position="674"/>
    </location>
</feature>
<evidence type="ECO:0000256" key="1">
    <source>
        <dbReference type="SAM" id="MobiDB-lite"/>
    </source>
</evidence>
<name>A0A5C3DUB9_9BASI</name>
<feature type="compositionally biased region" description="Low complexity" evidence="1">
    <location>
        <begin position="899"/>
        <end position="918"/>
    </location>
</feature>
<feature type="compositionally biased region" description="Polar residues" evidence="1">
    <location>
        <begin position="635"/>
        <end position="647"/>
    </location>
</feature>
<feature type="region of interest" description="Disordered" evidence="1">
    <location>
        <begin position="1141"/>
        <end position="1161"/>
    </location>
</feature>
<sequence length="1161" mass="124390">MYTILNNSHQSTHLNLTAQPYIAPFHKASSFWYDVRRFQKDASLTITPADGGDPIPRETVGFDTGHNSESGRFIARVWRTPSVLNTSSAPEDSGACQVIARAVRRTATGDTPDILCEASPIEFPAGQSSVLLDAGAICTVPESDISITGKYPSATLSMIRNDVLTISGSLVCCMHAVVRLSKKQVINVTFKYQTPTGLQTRFPGVPVSNNSVSINHADARAIRSRSDDERLLQTILAAYIAQTEVKSVQNSLPESDDANAAVPTVSYSSKIPYGGNLQTSLSPEARSALSSDDTFAALFNAGTPPSDLVQAQASGVPSTSMAGYSLPMPSPPKESENEASPHLAHRAWANIGSAIANIASTIAPVRTSATPRISPSSTSTSPNLQHAQPASATTIISDEQSRDRNLQAVPKTRARSHSEGDAGSNLAASLNELIGEIVHVLDDVQESQWADAADDSAQSTTDLEGVLRAGQIVEQNVQTIFTEEPRAVGVSYHEGLRSNMPADQVGFSSIVIQPLALPMGSGTPAPSPLQTNPETSATSNLENANTEALAKMAQPSNELNSITEDVQMEDTSNALEQIPQTHSTTVPLNLAKEIILSTEATQPAASFTTLNDDMQFVSCSIGTQTDGMEDHPPASGSNSHGLQPMLSSLTSDVPLTASQRLAISSSSSDAPLAAENSPPKTQPEAMNASGTMVLATMAQSPHAVAGMFGNASIYRRLGRSRSGASPAPSVTTSMGSTFTPSSQRMTEVFRYLMDKVLDDKDKDDLECEKLVKVRAKHAAKFEAVKRRYEQDLIANNVELEVIRAGVSLKRDTLRLLRSQYRSQVRDSRFRAKTFVDSRIGSNRRSRSLSRGPVRSHSPTIVGSRMATPVASEVPASMVKRERIDLTRDGDIDDGGSGAGASQRTGRRATSTSRSLGRALGLDRAAREPAFKVGNISDLMKNSPSSRTKRSVSCLPGKENGTAISRSATTCASGVPADNMQFEEESRENTASQTVEQWRFSVERARAISKAPTYSGTMPPASLSRTRGITPNNPIIVLDDEQANAHHLLVREGKKRALSRSQSICSQFNHISSHKRRVEQIQKPYSSQPTPTKLKNPEGSMSATAIVVRDEAPLAVAERVNDSSDEDDEEELPLFMGHSQLGERAGSANTEFSTLFSPDSLA</sequence>
<reference evidence="2 3" key="1">
    <citation type="submission" date="2018-03" db="EMBL/GenBank/DDBJ databases">
        <authorList>
            <person name="Guldener U."/>
        </authorList>
    </citation>
    <scope>NUCLEOTIDE SEQUENCE [LARGE SCALE GENOMIC DNA]</scope>
    <source>
        <strain evidence="2 3">NBRC100155</strain>
    </source>
</reference>
<evidence type="ECO:0000313" key="3">
    <source>
        <dbReference type="Proteomes" id="UP000324022"/>
    </source>
</evidence>
<dbReference type="AlphaFoldDB" id="A0A5C3DUB9"/>
<organism evidence="2 3">
    <name type="scientific">Ustilago trichophora</name>
    <dbReference type="NCBI Taxonomy" id="86804"/>
    <lineage>
        <taxon>Eukaryota</taxon>
        <taxon>Fungi</taxon>
        <taxon>Dikarya</taxon>
        <taxon>Basidiomycota</taxon>
        <taxon>Ustilaginomycotina</taxon>
        <taxon>Ustilaginomycetes</taxon>
        <taxon>Ustilaginales</taxon>
        <taxon>Ustilaginaceae</taxon>
        <taxon>Ustilago</taxon>
    </lineage>
</organism>
<feature type="compositionally biased region" description="Low complexity" evidence="1">
    <location>
        <begin position="367"/>
        <end position="382"/>
    </location>
</feature>
<feature type="compositionally biased region" description="Polar residues" evidence="1">
    <location>
        <begin position="1146"/>
        <end position="1161"/>
    </location>
</feature>
<feature type="compositionally biased region" description="Polar residues" evidence="1">
    <location>
        <begin position="309"/>
        <end position="322"/>
    </location>
</feature>
<evidence type="ECO:0000313" key="2">
    <source>
        <dbReference type="EMBL" id="SPO21027.1"/>
    </source>
</evidence>
<feature type="region of interest" description="Disordered" evidence="1">
    <location>
        <begin position="367"/>
        <end position="423"/>
    </location>
</feature>
<feature type="region of interest" description="Disordered" evidence="1">
    <location>
        <begin position="936"/>
        <end position="960"/>
    </location>
</feature>
<dbReference type="Proteomes" id="UP000324022">
    <property type="component" value="Unassembled WGS sequence"/>
</dbReference>
<feature type="compositionally biased region" description="Polar residues" evidence="1">
    <location>
        <begin position="383"/>
        <end position="398"/>
    </location>
</feature>
<feature type="compositionally biased region" description="Polar residues" evidence="1">
    <location>
        <begin position="728"/>
        <end position="739"/>
    </location>
</feature>
<dbReference type="EMBL" id="OOIN01000002">
    <property type="protein sequence ID" value="SPO21027.1"/>
    <property type="molecule type" value="Genomic_DNA"/>
</dbReference>
<feature type="region of interest" description="Disordered" evidence="1">
    <location>
        <begin position="664"/>
        <end position="686"/>
    </location>
</feature>
<feature type="region of interest" description="Disordered" evidence="1">
    <location>
        <begin position="840"/>
        <end position="920"/>
    </location>
</feature>
<feature type="compositionally biased region" description="Basic and acidic residues" evidence="1">
    <location>
        <begin position="878"/>
        <end position="889"/>
    </location>
</feature>
<accession>A0A5C3DUB9</accession>
<feature type="region of interest" description="Disordered" evidence="1">
    <location>
        <begin position="622"/>
        <end position="647"/>
    </location>
</feature>
<protein>
    <submittedName>
        <fullName evidence="2">Uncharacterized protein</fullName>
    </submittedName>
</protein>
<gene>
    <name evidence="2" type="ORF">UTRI_00504</name>
</gene>
<keyword evidence="3" id="KW-1185">Reference proteome</keyword>